<dbReference type="PANTHER" id="PTHR37813:SF1">
    <property type="entry name" value="FELS-2 PROPHAGE PROTEIN"/>
    <property type="match status" value="1"/>
</dbReference>
<keyword evidence="4" id="KW-1185">Reference proteome</keyword>
<evidence type="ECO:0000313" key="4">
    <source>
        <dbReference type="Proteomes" id="UP001445268"/>
    </source>
</evidence>
<keyword evidence="2" id="KW-0812">Transmembrane</keyword>
<evidence type="ECO:0008006" key="5">
    <source>
        <dbReference type="Google" id="ProtNLM"/>
    </source>
</evidence>
<dbReference type="RefSeq" id="WP_342632118.1">
    <property type="nucleotide sequence ID" value="NZ_CP152380.1"/>
</dbReference>
<gene>
    <name evidence="3" type="ORF">AAGT77_05935</name>
</gene>
<accession>A0ABZ3E6K6</accession>
<protein>
    <recommendedName>
        <fullName evidence="5">Phage tail tape measure protein</fullName>
    </recommendedName>
</protein>
<feature type="transmembrane region" description="Helical" evidence="2">
    <location>
        <begin position="494"/>
        <end position="518"/>
    </location>
</feature>
<organism evidence="3 4">
    <name type="scientific">Marinobacter alkaliphilus</name>
    <dbReference type="NCBI Taxonomy" id="254719"/>
    <lineage>
        <taxon>Bacteria</taxon>
        <taxon>Pseudomonadati</taxon>
        <taxon>Pseudomonadota</taxon>
        <taxon>Gammaproteobacteria</taxon>
        <taxon>Pseudomonadales</taxon>
        <taxon>Marinobacteraceae</taxon>
        <taxon>Marinobacter</taxon>
    </lineage>
</organism>
<proteinExistence type="predicted"/>
<name>A0ABZ3E6K6_9GAMM</name>
<dbReference type="PANTHER" id="PTHR37813">
    <property type="entry name" value="FELS-2 PROPHAGE PROTEIN"/>
    <property type="match status" value="1"/>
</dbReference>
<feature type="transmembrane region" description="Helical" evidence="2">
    <location>
        <begin position="469"/>
        <end position="488"/>
    </location>
</feature>
<feature type="coiled-coil region" evidence="1">
    <location>
        <begin position="90"/>
        <end position="152"/>
    </location>
</feature>
<dbReference type="Proteomes" id="UP001445268">
    <property type="component" value="Chromosome"/>
</dbReference>
<keyword evidence="1" id="KW-0175">Coiled coil</keyword>
<evidence type="ECO:0000256" key="1">
    <source>
        <dbReference type="SAM" id="Coils"/>
    </source>
</evidence>
<reference evidence="3 4" key="1">
    <citation type="submission" date="2024-04" db="EMBL/GenBank/DDBJ databases">
        <title>Marinobacter sp. SBY-1.</title>
        <authorList>
            <person name="Pan C."/>
        </authorList>
    </citation>
    <scope>NUCLEOTIDE SEQUENCE [LARGE SCALE GENOMIC DNA]</scope>
    <source>
        <strain evidence="3 4">SBY-1</strain>
    </source>
</reference>
<evidence type="ECO:0000256" key="2">
    <source>
        <dbReference type="SAM" id="Phobius"/>
    </source>
</evidence>
<feature type="transmembrane region" description="Helical" evidence="2">
    <location>
        <begin position="437"/>
        <end position="457"/>
    </location>
</feature>
<sequence>MAKNLDLQVVLAARDKLTKPLKKIDATTTGTARALKQAQAETKQLQSSQRDISSFRRMDDALGKNAKALAESQERVRRLGHELRTTSKPTAKLRNEYNKARQEVEKFTRKGQDQRKELGKARKRLTDAGVDVRNLSGEQRRLADQMQATNNRIQRQRKYLDQLGKADISGKFSNMTGEVGRFGRRTAMLGIGASASIFGIANSTANLGDEAAKTADKLNMTVGSYQEMIYAGERSGIAKGEMASNMRRFVKRSGEAARGSGAAQQAFDALGLSAKELSSLPVDERLAIISDRLNSVASHDQKVDIASQLFGSSGGASMLNLLKDGSAGLQALRKDARATGYVLSEQAARDAEAFKDAMLDAQLGMAGMKNTIGAELMPAITDMMGDLSAWMRENRDQVSAFASNFGTKLKNAIPVLRDIAVGAASTAKTLGLIATNLATLVGGFDNLGMILAVVLAMKPIMAILAFGKAIFMATGAVVGLAGGLPAVAAGIKAIGVALTANPIGLIIAAIAGAGYLIYKNWGAIMDFFKSLPAKFSGFGSMIMDGLVGGLLGGLDKVKETIVNAGQKTIGWFKGVLGIKSPSRVFMSAGQDTLEGYRKGIQKQEPAALKQVSGFGKRVRSVGAGIAIGASALPAAAGVQFDNRPPIATGTPAAATAGDKVTINVYAAPGQNEREIAAQVERILQERDRRKATRARSALYDRE</sequence>
<evidence type="ECO:0000313" key="3">
    <source>
        <dbReference type="EMBL" id="XAF55086.1"/>
    </source>
</evidence>
<dbReference type="EMBL" id="CP152380">
    <property type="protein sequence ID" value="XAF55086.1"/>
    <property type="molecule type" value="Genomic_DNA"/>
</dbReference>
<keyword evidence="2" id="KW-1133">Transmembrane helix</keyword>
<keyword evidence="2" id="KW-0472">Membrane</keyword>
<dbReference type="Gene3D" id="1.20.5.170">
    <property type="match status" value="1"/>
</dbReference>